<dbReference type="GO" id="GO:0005829">
    <property type="term" value="C:cytosol"/>
    <property type="evidence" value="ECO:0007669"/>
    <property type="project" value="TreeGrafter"/>
</dbReference>
<proteinExistence type="predicted"/>
<dbReference type="InterPro" id="IPR003141">
    <property type="entry name" value="Pol/His_phosphatase_N"/>
</dbReference>
<dbReference type="GO" id="GO:0042578">
    <property type="term" value="F:phosphoric ester hydrolase activity"/>
    <property type="evidence" value="ECO:0007669"/>
    <property type="project" value="TreeGrafter"/>
</dbReference>
<dbReference type="InterPro" id="IPR017078">
    <property type="entry name" value="UCP036978_PHPhdr"/>
</dbReference>
<dbReference type="PIRSF" id="PIRSF036978">
    <property type="entry name" value="UCP036978_PHPhdr"/>
    <property type="match status" value="1"/>
</dbReference>
<organism evidence="2 3">
    <name type="scientific">Nostocoides jenkinsii Ben 74</name>
    <dbReference type="NCBI Taxonomy" id="1193518"/>
    <lineage>
        <taxon>Bacteria</taxon>
        <taxon>Bacillati</taxon>
        <taxon>Actinomycetota</taxon>
        <taxon>Actinomycetes</taxon>
        <taxon>Micrococcales</taxon>
        <taxon>Intrasporangiaceae</taxon>
        <taxon>Nostocoides</taxon>
    </lineage>
</organism>
<dbReference type="OrthoDB" id="9808747at2"/>
<dbReference type="Gene3D" id="1.10.150.110">
    <property type="entry name" value="DNA polymerase beta, N-terminal domain-like"/>
    <property type="match status" value="1"/>
</dbReference>
<dbReference type="GO" id="GO:0008270">
    <property type="term" value="F:zinc ion binding"/>
    <property type="evidence" value="ECO:0007669"/>
    <property type="project" value="TreeGrafter"/>
</dbReference>
<dbReference type="InterPro" id="IPR050243">
    <property type="entry name" value="PHP_phosphatase"/>
</dbReference>
<dbReference type="Proteomes" id="UP000035720">
    <property type="component" value="Unassembled WGS sequence"/>
</dbReference>
<dbReference type="EMBL" id="CAJC01000172">
    <property type="protein sequence ID" value="CCI54115.1"/>
    <property type="molecule type" value="Genomic_DNA"/>
</dbReference>
<dbReference type="FunFam" id="3.20.20.140:FF:000047">
    <property type="entry name" value="PHP domain-containing protein"/>
    <property type="match status" value="1"/>
</dbReference>
<dbReference type="InterPro" id="IPR010996">
    <property type="entry name" value="HHH_MUS81"/>
</dbReference>
<name>A0A077MDW3_9MICO</name>
<dbReference type="Pfam" id="PF14716">
    <property type="entry name" value="HHH_8"/>
    <property type="match status" value="1"/>
</dbReference>
<dbReference type="PANTHER" id="PTHR36928:SF1">
    <property type="entry name" value="PHOSPHATASE YCDX-RELATED"/>
    <property type="match status" value="1"/>
</dbReference>
<comment type="caution">
    <text evidence="2">The sequence shown here is derived from an EMBL/GenBank/DDBJ whole genome shotgun (WGS) entry which is preliminary data.</text>
</comment>
<protein>
    <recommendedName>
        <fullName evidence="1">Polymerase/histidinol phosphatase N-terminal domain-containing protein</fullName>
    </recommendedName>
</protein>
<dbReference type="InterPro" id="IPR016195">
    <property type="entry name" value="Pol/histidinol_Pase-like"/>
</dbReference>
<dbReference type="Pfam" id="PF02811">
    <property type="entry name" value="PHP"/>
    <property type="match status" value="1"/>
</dbReference>
<sequence>MVALVPPLSAPVEPGEALRRIAFLLERTRAGSYRVEAFRKAAATIAALPAGELATRHTAGSVQELPGIGKATAGVISQALDGELPAYLATLQDSAGAPLVEGGEELYAALRGDCHSHSNWSDGGSPIEEMVLTAVETGHDWLVLTDHSPQLRVANGLSVERLTKQIAIVDAITASLSGTFTLFKGIEVDILDDGSLDQTPAMLAKLDLVVASVHSKLKMNRVPMTKRMAAAVRNPRVNVLGHCTGRLVTGSRGTRAQSEFDARAVFEACAESGTAVEINSRPERCDPPDELILLAKDIGCLFSIDSDAHAPGQLDMKAYGAQRAERLGISAERIITTWSADRLRDWAAPEP</sequence>
<feature type="domain" description="Polymerase/histidinol phosphatase N-terminal" evidence="1">
    <location>
        <begin position="112"/>
        <end position="192"/>
    </location>
</feature>
<reference evidence="2 3" key="1">
    <citation type="journal article" date="2013" name="ISME J.">
        <title>A metabolic model for members of the genus Tetrasphaera involved in enhanced biological phosphorus removal.</title>
        <authorList>
            <person name="Kristiansen R."/>
            <person name="Nguyen H.T.T."/>
            <person name="Saunders A.M."/>
            <person name="Nielsen J.L."/>
            <person name="Wimmer R."/>
            <person name="Le V.Q."/>
            <person name="McIlroy S.J."/>
            <person name="Petrovski S."/>
            <person name="Seviour R.J."/>
            <person name="Calteau A."/>
            <person name="Nielsen K.L."/>
            <person name="Nielsen P.H."/>
        </authorList>
    </citation>
    <scope>NUCLEOTIDE SEQUENCE [LARGE SCALE GENOMIC DNA]</scope>
    <source>
        <strain evidence="2 3">Ben 74</strain>
    </source>
</reference>
<evidence type="ECO:0000313" key="3">
    <source>
        <dbReference type="Proteomes" id="UP000035720"/>
    </source>
</evidence>
<dbReference type="Gene3D" id="3.20.20.140">
    <property type="entry name" value="Metal-dependent hydrolases"/>
    <property type="match status" value="1"/>
</dbReference>
<dbReference type="InterPro" id="IPR047967">
    <property type="entry name" value="PolX_PHP"/>
</dbReference>
<dbReference type="AlphaFoldDB" id="A0A077MDW3"/>
<dbReference type="SMART" id="SM00481">
    <property type="entry name" value="POLIIIAc"/>
    <property type="match status" value="1"/>
</dbReference>
<evidence type="ECO:0000259" key="1">
    <source>
        <dbReference type="SMART" id="SM00481"/>
    </source>
</evidence>
<dbReference type="CDD" id="cd07436">
    <property type="entry name" value="PHP_PolX"/>
    <property type="match status" value="1"/>
</dbReference>
<dbReference type="NCBIfam" id="NF005928">
    <property type="entry name" value="PRK07945.1"/>
    <property type="match status" value="1"/>
</dbReference>
<dbReference type="RefSeq" id="WP_048543962.1">
    <property type="nucleotide sequence ID" value="NZ_HF571038.1"/>
</dbReference>
<dbReference type="SUPFAM" id="SSF47802">
    <property type="entry name" value="DNA polymerase beta, N-terminal domain-like"/>
    <property type="match status" value="1"/>
</dbReference>
<gene>
    <name evidence="2" type="ORF">BN13_60016</name>
</gene>
<keyword evidence="3" id="KW-1185">Reference proteome</keyword>
<dbReference type="InterPro" id="IPR004013">
    <property type="entry name" value="PHP_dom"/>
</dbReference>
<evidence type="ECO:0000313" key="2">
    <source>
        <dbReference type="EMBL" id="CCI54115.1"/>
    </source>
</evidence>
<dbReference type="STRING" id="1193518.BN13_60016"/>
<dbReference type="InterPro" id="IPR027421">
    <property type="entry name" value="DNA_pol_lamdba_lyase_dom_sf"/>
</dbReference>
<dbReference type="PANTHER" id="PTHR36928">
    <property type="entry name" value="PHOSPHATASE YCDX-RELATED"/>
    <property type="match status" value="1"/>
</dbReference>
<dbReference type="SUPFAM" id="SSF89550">
    <property type="entry name" value="PHP domain-like"/>
    <property type="match status" value="1"/>
</dbReference>
<accession>A0A077MDW3</accession>